<protein>
    <submittedName>
        <fullName evidence="2">Penicillinase repressor family protein</fullName>
    </submittedName>
</protein>
<organism evidence="2 3">
    <name type="scientific">Priestia megaterium (strain ATCC 14581 / DSM 32 / CCUG 1817 / JCM 2506 / NBRC 15308 / NCIMB 9376 / NCTC 10342 / NRRL B-14308 / VKM B-512 / Ford 19)</name>
    <name type="common">Bacillus megaterium</name>
    <dbReference type="NCBI Taxonomy" id="1348623"/>
    <lineage>
        <taxon>Bacteria</taxon>
        <taxon>Bacillati</taxon>
        <taxon>Bacillota</taxon>
        <taxon>Bacilli</taxon>
        <taxon>Bacillales</taxon>
        <taxon>Bacillaceae</taxon>
        <taxon>Priestia</taxon>
    </lineage>
</organism>
<dbReference type="PROSITE" id="PS50995">
    <property type="entry name" value="HTH_MARR_2"/>
    <property type="match status" value="1"/>
</dbReference>
<reference evidence="2 3" key="1">
    <citation type="journal article" date="2015" name="Genome Announc.">
        <title>Complete genome sequences for 35 biothreat assay-relevant bacillus species.</title>
        <authorList>
            <person name="Johnson S.L."/>
            <person name="Daligault H.E."/>
            <person name="Davenport K.W."/>
            <person name="Jaissle J."/>
            <person name="Frey K.G."/>
            <person name="Ladner J.T."/>
            <person name="Broomall S.M."/>
            <person name="Bishop-Lilly K.A."/>
            <person name="Bruce D.C."/>
            <person name="Gibbons H.S."/>
            <person name="Coyne S.R."/>
            <person name="Lo C.C."/>
            <person name="Meincke L."/>
            <person name="Munk A.C."/>
            <person name="Koroleva G.I."/>
            <person name="Rosenzweig C.N."/>
            <person name="Palacios G.F."/>
            <person name="Redden C.L."/>
            <person name="Minogue T.D."/>
            <person name="Chain P.S."/>
        </authorList>
    </citation>
    <scope>NUCLEOTIDE SEQUENCE [LARGE SCALE GENOMIC DNA]</scope>
    <source>
        <strain evidence="3">ATCC 14581 / DSM 32 / JCM 2506 / NBRC 15308 / NCIMB 9376 / NCTC 10342 / NRRL B-14308 / VKM B-512</strain>
    </source>
</reference>
<dbReference type="GeneID" id="93643936"/>
<gene>
    <name evidence="2" type="ORF">BG04_429</name>
</gene>
<dbReference type="Pfam" id="PF01047">
    <property type="entry name" value="MarR"/>
    <property type="match status" value="1"/>
</dbReference>
<name>A0A0B6AJT0_PRIM2</name>
<accession>A0A0B6AJT0</accession>
<dbReference type="AlphaFoldDB" id="A0A0B6AJT0"/>
<keyword evidence="1" id="KW-0238">DNA-binding</keyword>
<evidence type="ECO:0000256" key="1">
    <source>
        <dbReference type="ARBA" id="ARBA00023125"/>
    </source>
</evidence>
<dbReference type="GO" id="GO:0003677">
    <property type="term" value="F:DNA binding"/>
    <property type="evidence" value="ECO:0007669"/>
    <property type="project" value="UniProtKB-KW"/>
</dbReference>
<dbReference type="KEGG" id="bmeg:BG04_429"/>
<dbReference type="GO" id="GO:0006950">
    <property type="term" value="P:response to stress"/>
    <property type="evidence" value="ECO:0007669"/>
    <property type="project" value="TreeGrafter"/>
</dbReference>
<dbReference type="PANTHER" id="PTHR33164">
    <property type="entry name" value="TRANSCRIPTIONAL REGULATOR, MARR FAMILY"/>
    <property type="match status" value="1"/>
</dbReference>
<dbReference type="PRINTS" id="PR00598">
    <property type="entry name" value="HTHMARR"/>
</dbReference>
<dbReference type="InterPro" id="IPR036390">
    <property type="entry name" value="WH_DNA-bd_sf"/>
</dbReference>
<proteinExistence type="predicted"/>
<dbReference type="InterPro" id="IPR000835">
    <property type="entry name" value="HTH_MarR-typ"/>
</dbReference>
<dbReference type="InterPro" id="IPR036388">
    <property type="entry name" value="WH-like_DNA-bd_sf"/>
</dbReference>
<dbReference type="GO" id="GO:0003700">
    <property type="term" value="F:DNA-binding transcription factor activity"/>
    <property type="evidence" value="ECO:0007669"/>
    <property type="project" value="InterPro"/>
</dbReference>
<sequence length="139" mass="16342">MNTRDQLIQNVVSTMRNQTKKMQLSVIPTLKSYIPLNEFLALRLLYKEGNHIVSEIAEHMHISNSSMTCVSDRLMEREFVTRVRSQKDRRVVYLSITDKGKAFAEEMEKVLTKEYGEKLSHFTDEELQTFLRLLNKMDI</sequence>
<dbReference type="SMART" id="SM00347">
    <property type="entry name" value="HTH_MARR"/>
    <property type="match status" value="1"/>
</dbReference>
<dbReference type="SUPFAM" id="SSF46785">
    <property type="entry name" value="Winged helix' DNA-binding domain"/>
    <property type="match status" value="1"/>
</dbReference>
<dbReference type="EMBL" id="CP009920">
    <property type="protein sequence ID" value="AJI21312.1"/>
    <property type="molecule type" value="Genomic_DNA"/>
</dbReference>
<dbReference type="InterPro" id="IPR039422">
    <property type="entry name" value="MarR/SlyA-like"/>
</dbReference>
<dbReference type="HOGENOM" id="CLU_083287_27_4_9"/>
<dbReference type="Proteomes" id="UP000031829">
    <property type="component" value="Chromosome"/>
</dbReference>
<dbReference type="Gene3D" id="1.10.10.10">
    <property type="entry name" value="Winged helix-like DNA-binding domain superfamily/Winged helix DNA-binding domain"/>
    <property type="match status" value="1"/>
</dbReference>
<evidence type="ECO:0000313" key="3">
    <source>
        <dbReference type="Proteomes" id="UP000031829"/>
    </source>
</evidence>
<dbReference type="RefSeq" id="WP_016765035.1">
    <property type="nucleotide sequence ID" value="NZ_CP009920.1"/>
</dbReference>
<dbReference type="PANTHER" id="PTHR33164:SF67">
    <property type="entry name" value="TRANSCRIPTIONAL REGULATOR, MARR FAMILY"/>
    <property type="match status" value="1"/>
</dbReference>
<evidence type="ECO:0000313" key="2">
    <source>
        <dbReference type="EMBL" id="AJI21312.1"/>
    </source>
</evidence>